<dbReference type="InterPro" id="IPR015421">
    <property type="entry name" value="PyrdxlP-dep_Trfase_major"/>
</dbReference>
<evidence type="ECO:0000259" key="2">
    <source>
        <dbReference type="Pfam" id="PF00266"/>
    </source>
</evidence>
<evidence type="ECO:0000256" key="1">
    <source>
        <dbReference type="ARBA" id="ARBA00022898"/>
    </source>
</evidence>
<organism evidence="3 4">
    <name type="scientific">Syncephalastrum racemosum</name>
    <name type="common">Filamentous fungus</name>
    <dbReference type="NCBI Taxonomy" id="13706"/>
    <lineage>
        <taxon>Eukaryota</taxon>
        <taxon>Fungi</taxon>
        <taxon>Fungi incertae sedis</taxon>
        <taxon>Mucoromycota</taxon>
        <taxon>Mucoromycotina</taxon>
        <taxon>Mucoromycetes</taxon>
        <taxon>Mucorales</taxon>
        <taxon>Syncephalastraceae</taxon>
        <taxon>Syncephalastrum</taxon>
    </lineage>
</organism>
<dbReference type="Gene3D" id="3.90.1150.10">
    <property type="entry name" value="Aspartate Aminotransferase, domain 1"/>
    <property type="match status" value="1"/>
</dbReference>
<feature type="domain" description="Aminotransferase class V" evidence="2">
    <location>
        <begin position="58"/>
        <end position="337"/>
    </location>
</feature>
<dbReference type="STRING" id="13706.A0A1X2HU86"/>
<name>A0A1X2HU86_SYNRA</name>
<keyword evidence="3" id="KW-0808">Transferase</keyword>
<dbReference type="AlphaFoldDB" id="A0A1X2HU86"/>
<sequence length="406" mass="46707">MMATFGCNLRPDFFLESQYIPLNHGSFGAYPRALRPLLHYFQEKAETHPDRWLRREMFPVLQENREAVANMIHCDPEELAFIMNASYGMNTVLRSIPMKEGDKILCFSTAYNAVDRLLAYIQDSRKAKLVQLELIYPLSDQQILDMTREAIEREGPESFKLGVFDAISSVPGVRFPFEKMCKLLKEYNILSLVDGAHAIGQIPLDLHAVDPDFFTTNCHKWLFAPRGTALLYVPKRNQRLIHPAIINVSYKDHRDLEDQRSSYQDEFSWPGTIDFSSYMCVKQALKYRDSLGGEDKIQTYCNDLARKGGQIAANILGTDVLENDEKNLTLHMVNVRLPLQNTTLTDSQITNHFYDKLMYEHNTMASPYKHNNKWYARLSAQVYLGEEDFEHAAKALLSVCSDLNKQ</sequence>
<reference evidence="3 4" key="1">
    <citation type="submission" date="2016-07" db="EMBL/GenBank/DDBJ databases">
        <title>Pervasive Adenine N6-methylation of Active Genes in Fungi.</title>
        <authorList>
            <consortium name="DOE Joint Genome Institute"/>
            <person name="Mondo S.J."/>
            <person name="Dannebaum R.O."/>
            <person name="Kuo R.C."/>
            <person name="Labutti K."/>
            <person name="Haridas S."/>
            <person name="Kuo A."/>
            <person name="Salamov A."/>
            <person name="Ahrendt S.R."/>
            <person name="Lipzen A."/>
            <person name="Sullivan W."/>
            <person name="Andreopoulos W.B."/>
            <person name="Clum A."/>
            <person name="Lindquist E."/>
            <person name="Daum C."/>
            <person name="Ramamoorthy G.K."/>
            <person name="Gryganskyi A."/>
            <person name="Culley D."/>
            <person name="Magnuson J.K."/>
            <person name="James T.Y."/>
            <person name="O'Malley M.A."/>
            <person name="Stajich J.E."/>
            <person name="Spatafora J.W."/>
            <person name="Visel A."/>
            <person name="Grigoriev I.V."/>
        </authorList>
    </citation>
    <scope>NUCLEOTIDE SEQUENCE [LARGE SCALE GENOMIC DNA]</scope>
    <source>
        <strain evidence="3 4">NRRL 2496</strain>
    </source>
</reference>
<dbReference type="GO" id="GO:0016740">
    <property type="term" value="F:transferase activity"/>
    <property type="evidence" value="ECO:0007669"/>
    <property type="project" value="UniProtKB-KW"/>
</dbReference>
<dbReference type="InterPro" id="IPR015424">
    <property type="entry name" value="PyrdxlP-dep_Trfase"/>
</dbReference>
<dbReference type="Gene3D" id="3.40.640.10">
    <property type="entry name" value="Type I PLP-dependent aspartate aminotransferase-like (Major domain)"/>
    <property type="match status" value="1"/>
</dbReference>
<dbReference type="Proteomes" id="UP000242180">
    <property type="component" value="Unassembled WGS sequence"/>
</dbReference>
<keyword evidence="1" id="KW-0663">Pyridoxal phosphate</keyword>
<dbReference type="EMBL" id="MCGN01000001">
    <property type="protein sequence ID" value="ORZ03162.1"/>
    <property type="molecule type" value="Genomic_DNA"/>
</dbReference>
<dbReference type="OrthoDB" id="5978656at2759"/>
<evidence type="ECO:0000313" key="4">
    <source>
        <dbReference type="Proteomes" id="UP000242180"/>
    </source>
</evidence>
<proteinExistence type="predicted"/>
<accession>A0A1X2HU86</accession>
<dbReference type="SUPFAM" id="SSF53383">
    <property type="entry name" value="PLP-dependent transferases"/>
    <property type="match status" value="1"/>
</dbReference>
<dbReference type="PANTHER" id="PTHR43092:SF2">
    <property type="entry name" value="HERCYNYLCYSTEINE SULFOXIDE LYASE"/>
    <property type="match status" value="1"/>
</dbReference>
<dbReference type="InterPro" id="IPR015422">
    <property type="entry name" value="PyrdxlP-dep_Trfase_small"/>
</dbReference>
<dbReference type="PANTHER" id="PTHR43092">
    <property type="entry name" value="L-CYSTEINE DESULFHYDRASE"/>
    <property type="match status" value="1"/>
</dbReference>
<dbReference type="InterPro" id="IPR000192">
    <property type="entry name" value="Aminotrans_V_dom"/>
</dbReference>
<protein>
    <submittedName>
        <fullName evidence="3">Pyridoxal phosphate-dependent transferase</fullName>
    </submittedName>
</protein>
<comment type="caution">
    <text evidence="3">The sequence shown here is derived from an EMBL/GenBank/DDBJ whole genome shotgun (WGS) entry which is preliminary data.</text>
</comment>
<dbReference type="InParanoid" id="A0A1X2HU86"/>
<dbReference type="FunCoup" id="A0A1X2HU86">
    <property type="interactions" value="14"/>
</dbReference>
<dbReference type="OMA" id="DDHRANG"/>
<gene>
    <name evidence="3" type="ORF">BCR43DRAFT_555206</name>
</gene>
<evidence type="ECO:0000313" key="3">
    <source>
        <dbReference type="EMBL" id="ORZ03162.1"/>
    </source>
</evidence>
<dbReference type="Pfam" id="PF00266">
    <property type="entry name" value="Aminotran_5"/>
    <property type="match status" value="1"/>
</dbReference>
<keyword evidence="4" id="KW-1185">Reference proteome</keyword>